<feature type="region of interest" description="Disordered" evidence="1">
    <location>
        <begin position="207"/>
        <end position="247"/>
    </location>
</feature>
<evidence type="ECO:0000313" key="2">
    <source>
        <dbReference type="EMBL" id="OBQ33188.1"/>
    </source>
</evidence>
<comment type="caution">
    <text evidence="2">The sequence shown here is derived from an EMBL/GenBank/DDBJ whole genome shotgun (WGS) entry which is preliminary data.</text>
</comment>
<evidence type="ECO:0000256" key="1">
    <source>
        <dbReference type="SAM" id="MobiDB-lite"/>
    </source>
</evidence>
<dbReference type="EMBL" id="LJOW01000635">
    <property type="protein sequence ID" value="OBQ33188.1"/>
    <property type="molecule type" value="Genomic_DNA"/>
</dbReference>
<dbReference type="Proteomes" id="UP000092093">
    <property type="component" value="Unassembled WGS sequence"/>
</dbReference>
<gene>
    <name evidence="2" type="ORF">AN484_27365</name>
</gene>
<feature type="compositionally biased region" description="Basic and acidic residues" evidence="1">
    <location>
        <begin position="207"/>
        <end position="232"/>
    </location>
</feature>
<reference evidence="2 3" key="1">
    <citation type="submission" date="2015-09" db="EMBL/GenBank/DDBJ databases">
        <title>Aphanizomenon flos-aquae WA102.</title>
        <authorList>
            <person name="Driscoll C."/>
        </authorList>
    </citation>
    <scope>NUCLEOTIDE SEQUENCE [LARGE SCALE GENOMIC DNA]</scope>
    <source>
        <strain evidence="2">WA102</strain>
    </source>
</reference>
<dbReference type="InterPro" id="IPR008042">
    <property type="entry name" value="Retrotrans_Pao"/>
</dbReference>
<feature type="non-terminal residue" evidence="2">
    <location>
        <position position="247"/>
    </location>
</feature>
<accession>A0A1B7W7Q2</accession>
<dbReference type="AlphaFoldDB" id="A0A1B7W7Q2"/>
<organism evidence="2 3">
    <name type="scientific">Aphanizomenon flos-aquae WA102</name>
    <dbReference type="NCBI Taxonomy" id="1710896"/>
    <lineage>
        <taxon>Bacteria</taxon>
        <taxon>Bacillati</taxon>
        <taxon>Cyanobacteriota</taxon>
        <taxon>Cyanophyceae</taxon>
        <taxon>Nostocales</taxon>
        <taxon>Aphanizomenonaceae</taxon>
        <taxon>Aphanizomenon</taxon>
    </lineage>
</organism>
<dbReference type="Pfam" id="PF05380">
    <property type="entry name" value="Peptidase_A17"/>
    <property type="match status" value="1"/>
</dbReference>
<sequence length="247" mass="28708">WEMMDGSVMCRLISGKTRVAPKVKITVPRMELVGSLMAVRLAQKVKDSLQLTFKAVRYFTDSSAVLGMLKGESGGYLEFVGTRVSEIKTKSEPDSEWFWIPTDCNLADMGTRQNVQPQEMTQGTAYQDGMPWMYEPVTSWPVKKTFTAPPPEEMKKDIRQAACNIVREENWIERLARQPQMGRSLEKLQRTVAYVVLIGSRFRKKTESNRLRWEEERGGKEWSERGRPEQDKHKHNRRHTHTKQQHH</sequence>
<proteinExistence type="predicted"/>
<feature type="compositionally biased region" description="Basic residues" evidence="1">
    <location>
        <begin position="233"/>
        <end position="247"/>
    </location>
</feature>
<evidence type="ECO:0000313" key="3">
    <source>
        <dbReference type="Proteomes" id="UP000092093"/>
    </source>
</evidence>
<feature type="non-terminal residue" evidence="2">
    <location>
        <position position="1"/>
    </location>
</feature>
<name>A0A1B7W7Q2_APHFL</name>
<dbReference type="PANTHER" id="PTHR47331">
    <property type="entry name" value="PHD-TYPE DOMAIN-CONTAINING PROTEIN"/>
    <property type="match status" value="1"/>
</dbReference>
<protein>
    <submittedName>
        <fullName evidence="2">Uncharacterized protein</fullName>
    </submittedName>
</protein>